<gene>
    <name evidence="1" type="ORF">L6164_032431</name>
</gene>
<accession>A0ACB9KNW4</accession>
<reference evidence="1 2" key="1">
    <citation type="journal article" date="2022" name="DNA Res.">
        <title>Chromosomal-level genome assembly of the orchid tree Bauhinia variegata (Leguminosae; Cercidoideae) supports the allotetraploid origin hypothesis of Bauhinia.</title>
        <authorList>
            <person name="Zhong Y."/>
            <person name="Chen Y."/>
            <person name="Zheng D."/>
            <person name="Pang J."/>
            <person name="Liu Y."/>
            <person name="Luo S."/>
            <person name="Meng S."/>
            <person name="Qian L."/>
            <person name="Wei D."/>
            <person name="Dai S."/>
            <person name="Zhou R."/>
        </authorList>
    </citation>
    <scope>NUCLEOTIDE SEQUENCE [LARGE SCALE GENOMIC DNA]</scope>
    <source>
        <strain evidence="1">BV-YZ2020</strain>
    </source>
</reference>
<evidence type="ECO:0000313" key="2">
    <source>
        <dbReference type="Proteomes" id="UP000828941"/>
    </source>
</evidence>
<protein>
    <submittedName>
        <fullName evidence="1">Uncharacterized protein</fullName>
    </submittedName>
</protein>
<comment type="caution">
    <text evidence="1">The sequence shown here is derived from an EMBL/GenBank/DDBJ whole genome shotgun (WGS) entry which is preliminary data.</text>
</comment>
<evidence type="ECO:0000313" key="1">
    <source>
        <dbReference type="EMBL" id="KAI4298923.1"/>
    </source>
</evidence>
<name>A0ACB9KNW4_BAUVA</name>
<dbReference type="EMBL" id="CM039438">
    <property type="protein sequence ID" value="KAI4298923.1"/>
    <property type="molecule type" value="Genomic_DNA"/>
</dbReference>
<proteinExistence type="predicted"/>
<keyword evidence="2" id="KW-1185">Reference proteome</keyword>
<organism evidence="1 2">
    <name type="scientific">Bauhinia variegata</name>
    <name type="common">Purple orchid tree</name>
    <name type="synonym">Phanera variegata</name>
    <dbReference type="NCBI Taxonomy" id="167791"/>
    <lineage>
        <taxon>Eukaryota</taxon>
        <taxon>Viridiplantae</taxon>
        <taxon>Streptophyta</taxon>
        <taxon>Embryophyta</taxon>
        <taxon>Tracheophyta</taxon>
        <taxon>Spermatophyta</taxon>
        <taxon>Magnoliopsida</taxon>
        <taxon>eudicotyledons</taxon>
        <taxon>Gunneridae</taxon>
        <taxon>Pentapetalae</taxon>
        <taxon>rosids</taxon>
        <taxon>fabids</taxon>
        <taxon>Fabales</taxon>
        <taxon>Fabaceae</taxon>
        <taxon>Cercidoideae</taxon>
        <taxon>Cercideae</taxon>
        <taxon>Bauhiniinae</taxon>
        <taxon>Bauhinia</taxon>
    </lineage>
</organism>
<dbReference type="Proteomes" id="UP000828941">
    <property type="component" value="Chromosome 13"/>
</dbReference>
<sequence>MATGKVESMAEASQATGVAPSQMAESIPWSGVFLNDDSARYSKEQGGKATTKRQYSNPTVAEKLDPPYPEDDLDSSRMQVPKQSSSLQIQDRLGYDQPSKAVEWLIKRAVDAIAEFPSRSNTFPDSPKHPSDEKRASERTELVFDSAELDLFIE</sequence>